<name>A0A9N9BP01_9GLOM</name>
<organism evidence="1 2">
    <name type="scientific">Ambispora gerdemannii</name>
    <dbReference type="NCBI Taxonomy" id="144530"/>
    <lineage>
        <taxon>Eukaryota</taxon>
        <taxon>Fungi</taxon>
        <taxon>Fungi incertae sedis</taxon>
        <taxon>Mucoromycota</taxon>
        <taxon>Glomeromycotina</taxon>
        <taxon>Glomeromycetes</taxon>
        <taxon>Archaeosporales</taxon>
        <taxon>Ambisporaceae</taxon>
        <taxon>Ambispora</taxon>
    </lineage>
</organism>
<keyword evidence="2" id="KW-1185">Reference proteome</keyword>
<evidence type="ECO:0000313" key="2">
    <source>
        <dbReference type="Proteomes" id="UP000789831"/>
    </source>
</evidence>
<dbReference type="AlphaFoldDB" id="A0A9N9BP01"/>
<dbReference type="EMBL" id="CAJVPL010001429">
    <property type="protein sequence ID" value="CAG8570752.1"/>
    <property type="molecule type" value="Genomic_DNA"/>
</dbReference>
<gene>
    <name evidence="1" type="ORF">AGERDE_LOCUS7625</name>
</gene>
<protein>
    <submittedName>
        <fullName evidence="1">9854_t:CDS:1</fullName>
    </submittedName>
</protein>
<accession>A0A9N9BP01</accession>
<evidence type="ECO:0000313" key="1">
    <source>
        <dbReference type="EMBL" id="CAG8570752.1"/>
    </source>
</evidence>
<dbReference type="Proteomes" id="UP000789831">
    <property type="component" value="Unassembled WGS sequence"/>
</dbReference>
<reference evidence="1" key="1">
    <citation type="submission" date="2021-06" db="EMBL/GenBank/DDBJ databases">
        <authorList>
            <person name="Kallberg Y."/>
            <person name="Tangrot J."/>
            <person name="Rosling A."/>
        </authorList>
    </citation>
    <scope>NUCLEOTIDE SEQUENCE</scope>
    <source>
        <strain evidence="1">MT106</strain>
    </source>
</reference>
<proteinExistence type="predicted"/>
<sequence length="151" mass="15859">MHTPSLSTSFSQIREADETLFPVVPVQGAKENGEEKMFDCCCDVVVEGCNENPVDVVVGAGVAVDVPNRFDVCVCGLFRLNGVIVVVVVVVKGFCVLELIPVLPPNILRGVTPVAPAPPNPLPPGAFELPVPKPKPAPLVPKVVVGLLPCC</sequence>
<comment type="caution">
    <text evidence="1">The sequence shown here is derived from an EMBL/GenBank/DDBJ whole genome shotgun (WGS) entry which is preliminary data.</text>
</comment>